<gene>
    <name evidence="2" type="ORF">PT974_08033</name>
</gene>
<evidence type="ECO:0000313" key="3">
    <source>
        <dbReference type="Proteomes" id="UP001338125"/>
    </source>
</evidence>
<keyword evidence="3" id="KW-1185">Reference proteome</keyword>
<protein>
    <submittedName>
        <fullName evidence="2">Uncharacterized protein</fullName>
    </submittedName>
</protein>
<comment type="caution">
    <text evidence="2">The sequence shown here is derived from an EMBL/GenBank/DDBJ whole genome shotgun (WGS) entry which is preliminary data.</text>
</comment>
<name>A0ABR0SCD9_9HYPO</name>
<accession>A0ABR0SCD9</accession>
<sequence>MESTREDPDGHTGHEPDPADSGSMRPPTPAAAATGMPHGYPPTGMSHGYAPTGVDTAHAGSSGDDDDGVGTTGTYWVLKRR</sequence>
<organism evidence="2 3">
    <name type="scientific">Cladobotryum mycophilum</name>
    <dbReference type="NCBI Taxonomy" id="491253"/>
    <lineage>
        <taxon>Eukaryota</taxon>
        <taxon>Fungi</taxon>
        <taxon>Dikarya</taxon>
        <taxon>Ascomycota</taxon>
        <taxon>Pezizomycotina</taxon>
        <taxon>Sordariomycetes</taxon>
        <taxon>Hypocreomycetidae</taxon>
        <taxon>Hypocreales</taxon>
        <taxon>Hypocreaceae</taxon>
        <taxon>Cladobotryum</taxon>
    </lineage>
</organism>
<reference evidence="2 3" key="1">
    <citation type="submission" date="2024-01" db="EMBL/GenBank/DDBJ databases">
        <title>Complete genome of Cladobotryum mycophilum ATHUM6906.</title>
        <authorList>
            <person name="Christinaki A.C."/>
            <person name="Myridakis A.I."/>
            <person name="Kouvelis V.N."/>
        </authorList>
    </citation>
    <scope>NUCLEOTIDE SEQUENCE [LARGE SCALE GENOMIC DNA]</scope>
    <source>
        <strain evidence="2 3">ATHUM6906</strain>
    </source>
</reference>
<dbReference type="EMBL" id="JAVFKD010000014">
    <property type="protein sequence ID" value="KAK5989773.1"/>
    <property type="molecule type" value="Genomic_DNA"/>
</dbReference>
<evidence type="ECO:0000313" key="2">
    <source>
        <dbReference type="EMBL" id="KAK5989773.1"/>
    </source>
</evidence>
<evidence type="ECO:0000256" key="1">
    <source>
        <dbReference type="SAM" id="MobiDB-lite"/>
    </source>
</evidence>
<proteinExistence type="predicted"/>
<feature type="region of interest" description="Disordered" evidence="1">
    <location>
        <begin position="1"/>
        <end position="81"/>
    </location>
</feature>
<dbReference type="Proteomes" id="UP001338125">
    <property type="component" value="Unassembled WGS sequence"/>
</dbReference>
<feature type="compositionally biased region" description="Basic and acidic residues" evidence="1">
    <location>
        <begin position="1"/>
        <end position="17"/>
    </location>
</feature>